<evidence type="ECO:0008006" key="4">
    <source>
        <dbReference type="Google" id="ProtNLM"/>
    </source>
</evidence>
<evidence type="ECO:0000313" key="3">
    <source>
        <dbReference type="Proteomes" id="UP001642409"/>
    </source>
</evidence>
<keyword evidence="3" id="KW-1185">Reference proteome</keyword>
<sequence length="557" mass="63402">MLAIIFSLSDVAQQTFKTCFSPRSFLRGNAQTNTLTLNLLPFDHIDQINDYNQCKTALDKMNVLAYLHFDTISFPRVGDPSVYFKYKFNVPIEVVFKVSDSDYNLVIDKGFAVFELRYDISYVIVNGSVAVVEHTKYNGTGCFSDISMSYTVYGDIDIIATPNNCLVDFTAAVQVSFDYTSGNQNYPIPIYPCTSGCQEGEYNATSLNFQDITIYRVKKTVALTSKFADFYKAYIDNRMIKLSLNIKFNTNGVQTTIKQFISNKIAVDTWNCVAADPPTDTYWGMHLYTVLNPQGLFVQVRDTLVNQLKCDTSAATKIRLDHYMFQTGVMYRQNKTMTILEYNKNVGIEFISDEVYTKFRDNTYKNDTTYSLIVLSFLDDTDTILYEISQYGKAYMGCVAKQRLQVYPSKMCATITFESRADCRQQYQDATARNHISLYYTQDADFSFIGFFNFALPVNYSFINNQICFSCDATYDNTYADMYKGATCKENFQLMQSKIKKMQGSQVGFHYCNNFDIFPSALVVAEYNNTWLPLGLTAGFSAIAVAIIVALLQKAQR</sequence>
<reference evidence="2 3" key="1">
    <citation type="submission" date="2024-07" db="EMBL/GenBank/DDBJ databases">
        <authorList>
            <person name="Akdeniz Z."/>
        </authorList>
    </citation>
    <scope>NUCLEOTIDE SEQUENCE [LARGE SCALE GENOMIC DNA]</scope>
</reference>
<evidence type="ECO:0000256" key="1">
    <source>
        <dbReference type="SAM" id="Phobius"/>
    </source>
</evidence>
<evidence type="ECO:0000313" key="2">
    <source>
        <dbReference type="EMBL" id="CAL5970090.1"/>
    </source>
</evidence>
<dbReference type="EMBL" id="CAXDID020000001">
    <property type="protein sequence ID" value="CAL5970090.1"/>
    <property type="molecule type" value="Genomic_DNA"/>
</dbReference>
<proteinExistence type="predicted"/>
<dbReference type="Proteomes" id="UP001642409">
    <property type="component" value="Unassembled WGS sequence"/>
</dbReference>
<keyword evidence="1" id="KW-0812">Transmembrane</keyword>
<comment type="caution">
    <text evidence="2">The sequence shown here is derived from an EMBL/GenBank/DDBJ whole genome shotgun (WGS) entry which is preliminary data.</text>
</comment>
<organism evidence="2 3">
    <name type="scientific">Hexamita inflata</name>
    <dbReference type="NCBI Taxonomy" id="28002"/>
    <lineage>
        <taxon>Eukaryota</taxon>
        <taxon>Metamonada</taxon>
        <taxon>Diplomonadida</taxon>
        <taxon>Hexamitidae</taxon>
        <taxon>Hexamitinae</taxon>
        <taxon>Hexamita</taxon>
    </lineage>
</organism>
<keyword evidence="1" id="KW-1133">Transmembrane helix</keyword>
<keyword evidence="1" id="KW-0472">Membrane</keyword>
<gene>
    <name evidence="2" type="ORF">HINF_LOCUS30</name>
</gene>
<accession>A0ABP1GD63</accession>
<feature type="transmembrane region" description="Helical" evidence="1">
    <location>
        <begin position="531"/>
        <end position="552"/>
    </location>
</feature>
<name>A0ABP1GD63_9EUKA</name>
<protein>
    <recommendedName>
        <fullName evidence="4">Transmembrane protein</fullName>
    </recommendedName>
</protein>